<dbReference type="InterPro" id="IPR001584">
    <property type="entry name" value="Integrase_cat-core"/>
</dbReference>
<dbReference type="OrthoDB" id="5287589at2"/>
<dbReference type="PROSITE" id="PS50994">
    <property type="entry name" value="INTEGRASE"/>
    <property type="match status" value="1"/>
</dbReference>
<sequence>MTINTIPARIFHNAIVQMGHHDRFARKAISTNFIPISCDANGYRLRNEDDGKHEIFMSHQEIYDELDGGVSEVVYGWNCPEMSRLRILFGDMPFEKFPIERQNLASYREKLIDRWDDHLADLGKNPRLSTAEMQQWLNEQDGELFKEAMRTAKGATDGKSRANKQIKLSWFDVPSVKTFQRDYKKYHAADCNRLALIHRHHGPGQRFFRADADSIAFAVDKARGFLSRLRPKYSAVFRDYLAALHVENRNRTRKLAPVSRKKFVALIKKFDEFDTVAARHGYQAAVRKFMKIRRQFDILRPGQRIEIDHMKVDLITLLSEIGALTTLPDWVVEKLKEADMLHQRIHVVAAIDVATRYILAFKASTNPKAASAVAALRMIMSDKRWLSEYVGARTPWIGRIWPEETYMDNGTEFTADRTETVFRTAQIAYTRPAAGDPQRRPFVESLFHTVGPLLTSYFDGKTFNSIAEKGDYDAAAHVSIDVDELIKVFLFAILDVYHNRPHAGLGGNTPHNAWVQGTQEHRIKFPPSSAGLARIFGVAANRKIQVYGVSNMGIPYSNDTLQAQRRTHGQDVEIMYDPECAEFILAKGETEWYPVRNTIGLDGTVTLHEWAAALKSEKQRNAENAVEGLAVMYEAIDRIRRIGEAATLRANLSHVVPSDADFEKLHGQLDGAWVEAPVRVVPQLENALVLRSDPLRGGDVAVGQAVGADSAVVSKLFEAYGVKTPAPAPEPVSSFVNDEDQWK</sequence>
<keyword evidence="3" id="KW-1185">Reference proteome</keyword>
<evidence type="ECO:0000313" key="2">
    <source>
        <dbReference type="EMBL" id="TDK31290.1"/>
    </source>
</evidence>
<dbReference type="AlphaFoldDB" id="A0A4R5U9I4"/>
<reference evidence="2 3" key="1">
    <citation type="submission" date="2019-03" db="EMBL/GenBank/DDBJ databases">
        <title>Rhizobium sp. nov., an bacterium isolated from biocrust in Mu Us Desert.</title>
        <authorList>
            <person name="Lixiong L."/>
        </authorList>
    </citation>
    <scope>NUCLEOTIDE SEQUENCE [LARGE SCALE GENOMIC DNA]</scope>
    <source>
        <strain evidence="2 3">SPY-1</strain>
    </source>
</reference>
<protein>
    <submittedName>
        <fullName evidence="2">Transposase</fullName>
    </submittedName>
</protein>
<dbReference type="SUPFAM" id="SSF53098">
    <property type="entry name" value="Ribonuclease H-like"/>
    <property type="match status" value="1"/>
</dbReference>
<dbReference type="Gene3D" id="3.30.420.10">
    <property type="entry name" value="Ribonuclease H-like superfamily/Ribonuclease H"/>
    <property type="match status" value="1"/>
</dbReference>
<comment type="caution">
    <text evidence="2">The sequence shown here is derived from an EMBL/GenBank/DDBJ whole genome shotgun (WGS) entry which is preliminary data.</text>
</comment>
<dbReference type="RefSeq" id="WP_133318006.1">
    <property type="nucleotide sequence ID" value="NZ_SMTL01000007.1"/>
</dbReference>
<dbReference type="Proteomes" id="UP000295238">
    <property type="component" value="Unassembled WGS sequence"/>
</dbReference>
<dbReference type="InterPro" id="IPR012337">
    <property type="entry name" value="RNaseH-like_sf"/>
</dbReference>
<proteinExistence type="predicted"/>
<name>A0A4R5U9I4_9HYPH</name>
<organism evidence="2 3">
    <name type="scientific">Rhizobium deserti</name>
    <dbReference type="NCBI Taxonomy" id="2547961"/>
    <lineage>
        <taxon>Bacteria</taxon>
        <taxon>Pseudomonadati</taxon>
        <taxon>Pseudomonadota</taxon>
        <taxon>Alphaproteobacteria</taxon>
        <taxon>Hyphomicrobiales</taxon>
        <taxon>Rhizobiaceae</taxon>
        <taxon>Rhizobium/Agrobacterium group</taxon>
        <taxon>Rhizobium</taxon>
    </lineage>
</organism>
<dbReference type="EMBL" id="SMTL01000007">
    <property type="protein sequence ID" value="TDK31290.1"/>
    <property type="molecule type" value="Genomic_DNA"/>
</dbReference>
<evidence type="ECO:0000313" key="3">
    <source>
        <dbReference type="Proteomes" id="UP000295238"/>
    </source>
</evidence>
<dbReference type="InterPro" id="IPR036397">
    <property type="entry name" value="RNaseH_sf"/>
</dbReference>
<feature type="domain" description="Integrase catalytic" evidence="1">
    <location>
        <begin position="297"/>
        <end position="518"/>
    </location>
</feature>
<dbReference type="GO" id="GO:0003676">
    <property type="term" value="F:nucleic acid binding"/>
    <property type="evidence" value="ECO:0007669"/>
    <property type="project" value="InterPro"/>
</dbReference>
<dbReference type="GO" id="GO:0015074">
    <property type="term" value="P:DNA integration"/>
    <property type="evidence" value="ECO:0007669"/>
    <property type="project" value="InterPro"/>
</dbReference>
<evidence type="ECO:0000259" key="1">
    <source>
        <dbReference type="PROSITE" id="PS50994"/>
    </source>
</evidence>
<gene>
    <name evidence="2" type="ORF">E2F50_20325</name>
</gene>
<accession>A0A4R5U9I4</accession>